<dbReference type="AlphaFoldDB" id="A0A9D4EM89"/>
<dbReference type="Proteomes" id="UP000828390">
    <property type="component" value="Unassembled WGS sequence"/>
</dbReference>
<proteinExistence type="predicted"/>
<dbReference type="PANTHER" id="PTHR14187:SF5">
    <property type="entry name" value="HEAT SHOCK 70 KDA PROTEIN 12A"/>
    <property type="match status" value="1"/>
</dbReference>
<gene>
    <name evidence="1" type="ORF">DPMN_158403</name>
</gene>
<evidence type="ECO:0000313" key="2">
    <source>
        <dbReference type="Proteomes" id="UP000828390"/>
    </source>
</evidence>
<protein>
    <submittedName>
        <fullName evidence="1">Uncharacterized protein</fullName>
    </submittedName>
</protein>
<reference evidence="1" key="1">
    <citation type="journal article" date="2019" name="bioRxiv">
        <title>The Genome of the Zebra Mussel, Dreissena polymorpha: A Resource for Invasive Species Research.</title>
        <authorList>
            <person name="McCartney M.A."/>
            <person name="Auch B."/>
            <person name="Kono T."/>
            <person name="Mallez S."/>
            <person name="Zhang Y."/>
            <person name="Obille A."/>
            <person name="Becker A."/>
            <person name="Abrahante J.E."/>
            <person name="Garbe J."/>
            <person name="Badalamenti J.P."/>
            <person name="Herman A."/>
            <person name="Mangelson H."/>
            <person name="Liachko I."/>
            <person name="Sullivan S."/>
            <person name="Sone E.D."/>
            <person name="Koren S."/>
            <person name="Silverstein K.A.T."/>
            <person name="Beckman K.B."/>
            <person name="Gohl D.M."/>
        </authorList>
    </citation>
    <scope>NUCLEOTIDE SEQUENCE</scope>
    <source>
        <strain evidence="1">Duluth1</strain>
        <tissue evidence="1">Whole animal</tissue>
    </source>
</reference>
<organism evidence="1 2">
    <name type="scientific">Dreissena polymorpha</name>
    <name type="common">Zebra mussel</name>
    <name type="synonym">Mytilus polymorpha</name>
    <dbReference type="NCBI Taxonomy" id="45954"/>
    <lineage>
        <taxon>Eukaryota</taxon>
        <taxon>Metazoa</taxon>
        <taxon>Spiralia</taxon>
        <taxon>Lophotrochozoa</taxon>
        <taxon>Mollusca</taxon>
        <taxon>Bivalvia</taxon>
        <taxon>Autobranchia</taxon>
        <taxon>Heteroconchia</taxon>
        <taxon>Euheterodonta</taxon>
        <taxon>Imparidentia</taxon>
        <taxon>Neoheterodontei</taxon>
        <taxon>Myida</taxon>
        <taxon>Dreissenoidea</taxon>
        <taxon>Dreissenidae</taxon>
        <taxon>Dreissena</taxon>
    </lineage>
</organism>
<dbReference type="EMBL" id="JAIWYP010000008">
    <property type="protein sequence ID" value="KAH3780585.1"/>
    <property type="molecule type" value="Genomic_DNA"/>
</dbReference>
<comment type="caution">
    <text evidence="1">The sequence shown here is derived from an EMBL/GenBank/DDBJ whole genome shotgun (WGS) entry which is preliminary data.</text>
</comment>
<name>A0A9D4EM89_DREPO</name>
<accession>A0A9D4EM89</accession>
<evidence type="ECO:0000313" key="1">
    <source>
        <dbReference type="EMBL" id="KAH3780585.1"/>
    </source>
</evidence>
<dbReference type="PANTHER" id="PTHR14187">
    <property type="entry name" value="ALPHA KINASE/ELONGATION FACTOR 2 KINASE"/>
    <property type="match status" value="1"/>
</dbReference>
<sequence>MLGGTIDITVHEVCDVDSIKEIHHANGGDWGGTMIDREFLNFLCTITGAY</sequence>
<reference evidence="1" key="2">
    <citation type="submission" date="2020-11" db="EMBL/GenBank/DDBJ databases">
        <authorList>
            <person name="McCartney M.A."/>
            <person name="Auch B."/>
            <person name="Kono T."/>
            <person name="Mallez S."/>
            <person name="Becker A."/>
            <person name="Gohl D.M."/>
            <person name="Silverstein K.A.T."/>
            <person name="Koren S."/>
            <person name="Bechman K.B."/>
            <person name="Herman A."/>
            <person name="Abrahante J.E."/>
            <person name="Garbe J."/>
        </authorList>
    </citation>
    <scope>NUCLEOTIDE SEQUENCE</scope>
    <source>
        <strain evidence="1">Duluth1</strain>
        <tissue evidence="1">Whole animal</tissue>
    </source>
</reference>
<keyword evidence="2" id="KW-1185">Reference proteome</keyword>